<feature type="region of interest" description="Disordered" evidence="1">
    <location>
        <begin position="57"/>
        <end position="79"/>
    </location>
</feature>
<dbReference type="AlphaFoldDB" id="L7VZC0"/>
<evidence type="ECO:0000256" key="1">
    <source>
        <dbReference type="SAM" id="MobiDB-lite"/>
    </source>
</evidence>
<evidence type="ECO:0000313" key="3">
    <source>
        <dbReference type="EMBL" id="AGC72408.1"/>
    </source>
</evidence>
<accession>L7VZC0</accession>
<feature type="transmembrane region" description="Helical" evidence="2">
    <location>
        <begin position="6"/>
        <end position="25"/>
    </location>
</feature>
<organism evidence="3">
    <name type="scientific">uncultured bacterium A1Q1_fos_15</name>
    <dbReference type="NCBI Taxonomy" id="1256548"/>
    <lineage>
        <taxon>Bacteria</taxon>
        <taxon>environmental samples</taxon>
    </lineage>
</organism>
<sequence>MVVGFVVGVGVGFVVGLAVATVWFVPGVDGLGFVVVTAAAVVEAEVEVVVDSTSLLARAEGPEGEPSARDSPESPPSAT</sequence>
<keyword evidence="2" id="KW-0472">Membrane</keyword>
<keyword evidence="2" id="KW-1133">Transmembrane helix</keyword>
<proteinExistence type="predicted"/>
<reference evidence="3" key="1">
    <citation type="submission" date="2012-09" db="EMBL/GenBank/DDBJ databases">
        <title>Metagenomic Characterization of a Microbial Community in Wastewater Detects High Levels of Antibiotic Resistance.</title>
        <authorList>
            <person name="Abrams M."/>
            <person name="Caldwell A."/>
            <person name="Vandaei E."/>
            <person name="Lee W."/>
            <person name="Perrott J."/>
            <person name="Khan S.Y."/>
            <person name="Ta J."/>
            <person name="Romero D."/>
            <person name="Nguyen V."/>
            <person name="Pourmand N."/>
            <person name="Ouverney C.C."/>
        </authorList>
    </citation>
    <scope>NUCLEOTIDE SEQUENCE</scope>
</reference>
<evidence type="ECO:0000256" key="2">
    <source>
        <dbReference type="SAM" id="Phobius"/>
    </source>
</evidence>
<protein>
    <submittedName>
        <fullName evidence="3">Uncharacterized protein</fullName>
    </submittedName>
</protein>
<name>L7VZC0_9BACT</name>
<dbReference type="EMBL" id="JX649900">
    <property type="protein sequence ID" value="AGC72408.1"/>
    <property type="molecule type" value="Genomic_DNA"/>
</dbReference>
<keyword evidence="2" id="KW-0812">Transmembrane</keyword>